<organism evidence="1 2">
    <name type="scientific">Periconia macrospinosa</name>
    <dbReference type="NCBI Taxonomy" id="97972"/>
    <lineage>
        <taxon>Eukaryota</taxon>
        <taxon>Fungi</taxon>
        <taxon>Dikarya</taxon>
        <taxon>Ascomycota</taxon>
        <taxon>Pezizomycotina</taxon>
        <taxon>Dothideomycetes</taxon>
        <taxon>Pleosporomycetidae</taxon>
        <taxon>Pleosporales</taxon>
        <taxon>Massarineae</taxon>
        <taxon>Periconiaceae</taxon>
        <taxon>Periconia</taxon>
    </lineage>
</organism>
<dbReference type="OrthoDB" id="3917213at2759"/>
<keyword evidence="2" id="KW-1185">Reference proteome</keyword>
<dbReference type="AlphaFoldDB" id="A0A2V1DL22"/>
<sequence>MTRPRIRRVMSGWVETSGLTLSLDYHRFWERTEFVRDAIAKKDESWAEMLDVGWWLSPSMGEGYIRGKGKGKG</sequence>
<protein>
    <submittedName>
        <fullName evidence="1">Uncharacterized protein</fullName>
    </submittedName>
</protein>
<gene>
    <name evidence="1" type="ORF">DM02DRAFT_44876</name>
</gene>
<evidence type="ECO:0000313" key="1">
    <source>
        <dbReference type="EMBL" id="PVH98541.1"/>
    </source>
</evidence>
<evidence type="ECO:0000313" key="2">
    <source>
        <dbReference type="Proteomes" id="UP000244855"/>
    </source>
</evidence>
<name>A0A2V1DL22_9PLEO</name>
<dbReference type="EMBL" id="KZ805411">
    <property type="protein sequence ID" value="PVH98541.1"/>
    <property type="molecule type" value="Genomic_DNA"/>
</dbReference>
<accession>A0A2V1DL22</accession>
<proteinExistence type="predicted"/>
<dbReference type="Proteomes" id="UP000244855">
    <property type="component" value="Unassembled WGS sequence"/>
</dbReference>
<reference evidence="1 2" key="1">
    <citation type="journal article" date="2018" name="Sci. Rep.">
        <title>Comparative genomics provides insights into the lifestyle and reveals functional heterogeneity of dark septate endophytic fungi.</title>
        <authorList>
            <person name="Knapp D.G."/>
            <person name="Nemeth J.B."/>
            <person name="Barry K."/>
            <person name="Hainaut M."/>
            <person name="Henrissat B."/>
            <person name="Johnson J."/>
            <person name="Kuo A."/>
            <person name="Lim J.H.P."/>
            <person name="Lipzen A."/>
            <person name="Nolan M."/>
            <person name="Ohm R.A."/>
            <person name="Tamas L."/>
            <person name="Grigoriev I.V."/>
            <person name="Spatafora J.W."/>
            <person name="Nagy L.G."/>
            <person name="Kovacs G.M."/>
        </authorList>
    </citation>
    <scope>NUCLEOTIDE SEQUENCE [LARGE SCALE GENOMIC DNA]</scope>
    <source>
        <strain evidence="1 2">DSE2036</strain>
    </source>
</reference>